<keyword evidence="5 12" id="KW-0732">Signal</keyword>
<dbReference type="Pfam" id="PF07715">
    <property type="entry name" value="Plug"/>
    <property type="match status" value="1"/>
</dbReference>
<evidence type="ECO:0000313" key="16">
    <source>
        <dbReference type="Proteomes" id="UP000254737"/>
    </source>
</evidence>
<evidence type="ECO:0000256" key="4">
    <source>
        <dbReference type="ARBA" id="ARBA00022692"/>
    </source>
</evidence>
<dbReference type="Gene3D" id="2.170.130.10">
    <property type="entry name" value="TonB-dependent receptor, plug domain"/>
    <property type="match status" value="1"/>
</dbReference>
<reference evidence="15 16" key="1">
    <citation type="submission" date="2018-06" db="EMBL/GenBank/DDBJ databases">
        <authorList>
            <consortium name="Pathogen Informatics"/>
            <person name="Doyle S."/>
        </authorList>
    </citation>
    <scope>NUCLEOTIDE SEQUENCE [LARGE SCALE GENOMIC DNA]</scope>
    <source>
        <strain evidence="15 16">NCTC13456</strain>
    </source>
</reference>
<keyword evidence="2 10" id="KW-0813">Transport</keyword>
<protein>
    <submittedName>
        <fullName evidence="15">Outer membrane cobalamin translocator</fullName>
    </submittedName>
</protein>
<dbReference type="STRING" id="343874.GCA_000805695_02245"/>
<dbReference type="PROSITE" id="PS51257">
    <property type="entry name" value="PROKAR_LIPOPROTEIN"/>
    <property type="match status" value="1"/>
</dbReference>
<evidence type="ECO:0000259" key="14">
    <source>
        <dbReference type="Pfam" id="PF07715"/>
    </source>
</evidence>
<evidence type="ECO:0000256" key="12">
    <source>
        <dbReference type="SAM" id="SignalP"/>
    </source>
</evidence>
<evidence type="ECO:0000256" key="8">
    <source>
        <dbReference type="ARBA" id="ARBA00023170"/>
    </source>
</evidence>
<comment type="similarity">
    <text evidence="10 11">Belongs to the TonB-dependent receptor family.</text>
</comment>
<evidence type="ECO:0000256" key="3">
    <source>
        <dbReference type="ARBA" id="ARBA00022452"/>
    </source>
</evidence>
<dbReference type="Proteomes" id="UP000254737">
    <property type="component" value="Unassembled WGS sequence"/>
</dbReference>
<dbReference type="PANTHER" id="PTHR30069">
    <property type="entry name" value="TONB-DEPENDENT OUTER MEMBRANE RECEPTOR"/>
    <property type="match status" value="1"/>
</dbReference>
<name>A0A376J4Y3_9FLAO</name>
<evidence type="ECO:0000256" key="11">
    <source>
        <dbReference type="RuleBase" id="RU003357"/>
    </source>
</evidence>
<evidence type="ECO:0000256" key="2">
    <source>
        <dbReference type="ARBA" id="ARBA00022448"/>
    </source>
</evidence>
<feature type="signal peptide" evidence="12">
    <location>
        <begin position="1"/>
        <end position="23"/>
    </location>
</feature>
<evidence type="ECO:0000256" key="9">
    <source>
        <dbReference type="ARBA" id="ARBA00023237"/>
    </source>
</evidence>
<dbReference type="InterPro" id="IPR037066">
    <property type="entry name" value="Plug_dom_sf"/>
</dbReference>
<keyword evidence="3 10" id="KW-1134">Transmembrane beta strand</keyword>
<dbReference type="GO" id="GO:0009279">
    <property type="term" value="C:cell outer membrane"/>
    <property type="evidence" value="ECO:0007669"/>
    <property type="project" value="UniProtKB-SubCell"/>
</dbReference>
<evidence type="ECO:0000256" key="6">
    <source>
        <dbReference type="ARBA" id="ARBA00023077"/>
    </source>
</evidence>
<comment type="subcellular location">
    <subcellularLocation>
        <location evidence="1 10">Cell outer membrane</location>
        <topology evidence="1 10">Multi-pass membrane protein</topology>
    </subcellularLocation>
</comment>
<keyword evidence="9 10" id="KW-0998">Cell outer membrane</keyword>
<gene>
    <name evidence="15" type="primary">btuB_3</name>
    <name evidence="15" type="ORF">NCTC13456_03483</name>
</gene>
<dbReference type="InterPro" id="IPR000531">
    <property type="entry name" value="Beta-barrel_TonB"/>
</dbReference>
<keyword evidence="4 10" id="KW-0812">Transmembrane</keyword>
<dbReference type="Pfam" id="PF00593">
    <property type="entry name" value="TonB_dep_Rec_b-barrel"/>
    <property type="match status" value="1"/>
</dbReference>
<dbReference type="InterPro" id="IPR012910">
    <property type="entry name" value="Plug_dom"/>
</dbReference>
<dbReference type="PANTHER" id="PTHR30069:SF29">
    <property type="entry name" value="HEMOGLOBIN AND HEMOGLOBIN-HAPTOGLOBIN-BINDING PROTEIN 1-RELATED"/>
    <property type="match status" value="1"/>
</dbReference>
<dbReference type="GO" id="GO:0044718">
    <property type="term" value="P:siderophore transmembrane transport"/>
    <property type="evidence" value="ECO:0007669"/>
    <property type="project" value="TreeGrafter"/>
</dbReference>
<keyword evidence="6 11" id="KW-0798">TonB box</keyword>
<evidence type="ECO:0000256" key="5">
    <source>
        <dbReference type="ARBA" id="ARBA00022729"/>
    </source>
</evidence>
<keyword evidence="7 10" id="KW-0472">Membrane</keyword>
<feature type="domain" description="TonB-dependent receptor plug" evidence="14">
    <location>
        <begin position="45"/>
        <end position="142"/>
    </location>
</feature>
<proteinExistence type="inferred from homology"/>
<evidence type="ECO:0000256" key="10">
    <source>
        <dbReference type="PROSITE-ProRule" id="PRU01360"/>
    </source>
</evidence>
<dbReference type="InterPro" id="IPR036942">
    <property type="entry name" value="Beta-barrel_TonB_sf"/>
</dbReference>
<dbReference type="InterPro" id="IPR039426">
    <property type="entry name" value="TonB-dep_rcpt-like"/>
</dbReference>
<dbReference type="SUPFAM" id="SSF56935">
    <property type="entry name" value="Porins"/>
    <property type="match status" value="1"/>
</dbReference>
<sequence>MRNLKTIIICCSLILLSCRIASAQIIHDSILELQQVNILKNNIKAVVPVQELKGAELEALNSHSVADAVRFFAGVQIKDYGGVGGLKTIDVRGMGSQHVAVFYDGIQLGNAQNGIVDLGKFSLDDMEMISLYNGQKSNIFQSAKDYASASAIYLQTKKPVFIGDKKTNATLRYKLGSIQLINPSTRIEQKITDRLSAVLSAEYIKSNGEYKFRYRRNKLDGTKAYDTVLKRRDGQVDAKRLELGLIGKGNQSNWNVKGYLYDSDRGIPAAIVRGRFDGRGQTLVDRNYFVQGKYEKRFRNFQSKINAKFAYDFTHYTDTVSTVKTENKYTQREFYVSWTNLYSITDNWDVNVATDYQFNNMGADLKNFSFPTRHTNLVAFASTYRLGRLSLQGSLLGTFVKESVEMNTSAPDKNIWTPTIIANYQPFKSHDFNIRAFYKRIFRMPTFNDLYYTDIGYANLRPEYSTQYNVGFTYSKSTPNFFKNITIQADAFYNEVTDKIVAAPSGSLFRFTMLNLDEVRIKGLDVKIRSTFQLGEIEVSPMLNYGFLQALDYSNSKKSYYKNQIPYTPKHSGSFVLAASYKTWNFNYSFIYVGERYNVHQDNIKINRLNPWFTNDLGIHKEFRLNQNLFKVSFELNNILNQQYDVVLNYPMPGRQFKLILSANL</sequence>
<feature type="chain" id="PRO_5016622669" evidence="12">
    <location>
        <begin position="24"/>
        <end position="665"/>
    </location>
</feature>
<feature type="domain" description="TonB-dependent receptor-like beta-barrel" evidence="13">
    <location>
        <begin position="228"/>
        <end position="639"/>
    </location>
</feature>
<dbReference type="GO" id="GO:0015344">
    <property type="term" value="F:siderophore uptake transmembrane transporter activity"/>
    <property type="evidence" value="ECO:0007669"/>
    <property type="project" value="TreeGrafter"/>
</dbReference>
<dbReference type="AlphaFoldDB" id="A0A376J4Y3"/>
<evidence type="ECO:0000313" key="15">
    <source>
        <dbReference type="EMBL" id="STE54733.1"/>
    </source>
</evidence>
<dbReference type="Gene3D" id="2.40.170.20">
    <property type="entry name" value="TonB-dependent receptor, beta-barrel domain"/>
    <property type="match status" value="1"/>
</dbReference>
<accession>A0A376J4Y3</accession>
<evidence type="ECO:0000259" key="13">
    <source>
        <dbReference type="Pfam" id="PF00593"/>
    </source>
</evidence>
<dbReference type="EMBL" id="UFXS01000002">
    <property type="protein sequence ID" value="STE54733.1"/>
    <property type="molecule type" value="Genomic_DNA"/>
</dbReference>
<dbReference type="RefSeq" id="WP_181816349.1">
    <property type="nucleotide sequence ID" value="NZ_UFXS01000002.1"/>
</dbReference>
<keyword evidence="8" id="KW-0675">Receptor</keyword>
<evidence type="ECO:0000256" key="1">
    <source>
        <dbReference type="ARBA" id="ARBA00004571"/>
    </source>
</evidence>
<organism evidence="15 16">
    <name type="scientific">Empedobacter falsenii</name>
    <dbReference type="NCBI Taxonomy" id="343874"/>
    <lineage>
        <taxon>Bacteria</taxon>
        <taxon>Pseudomonadati</taxon>
        <taxon>Bacteroidota</taxon>
        <taxon>Flavobacteriia</taxon>
        <taxon>Flavobacteriales</taxon>
        <taxon>Weeksellaceae</taxon>
        <taxon>Empedobacter</taxon>
    </lineage>
</organism>
<dbReference type="PROSITE" id="PS52016">
    <property type="entry name" value="TONB_DEPENDENT_REC_3"/>
    <property type="match status" value="1"/>
</dbReference>
<evidence type="ECO:0000256" key="7">
    <source>
        <dbReference type="ARBA" id="ARBA00023136"/>
    </source>
</evidence>